<dbReference type="EMBL" id="CP136958">
    <property type="protein sequence ID" value="WOT03390.1"/>
    <property type="molecule type" value="Genomic_DNA"/>
</dbReference>
<protein>
    <submittedName>
        <fullName evidence="1">Uncharacterized protein</fullName>
    </submittedName>
</protein>
<reference evidence="1" key="2">
    <citation type="submission" date="2023-10" db="EMBL/GenBank/DDBJ databases">
        <authorList>
            <person name="Choi B."/>
        </authorList>
    </citation>
    <scope>NUCLEOTIDE SEQUENCE</scope>
    <source>
        <strain evidence="1">UMB0763</strain>
    </source>
</reference>
<gene>
    <name evidence="1" type="ORF">CYJ47_06455</name>
</gene>
<sequence>MKTVPYYDFSEKLDWLIEGEDASTIEELKELLERVEDYPNDYFDILLDYSDIGEIWGDYSLEIDDWFRQNDFITEGNVGLTDLIHNSVCYWIEDKFREALVATREELPEGDNSLVVRVYDRNNELVKISALNEAVEHTTPAVIEALNEWPGATSVASPIHRLKGVAVLVDLETGHARVDLPNADSWEAIG</sequence>
<dbReference type="AlphaFoldDB" id="A0AAF0YZF0"/>
<dbReference type="RefSeq" id="WP_101678974.1">
    <property type="nucleotide sequence ID" value="NZ_CP136958.1"/>
</dbReference>
<proteinExistence type="predicted"/>
<evidence type="ECO:0000313" key="1">
    <source>
        <dbReference type="EMBL" id="WOT03390.1"/>
    </source>
</evidence>
<evidence type="ECO:0000313" key="2">
    <source>
        <dbReference type="Proteomes" id="UP000234560"/>
    </source>
</evidence>
<dbReference type="KEGG" id="cpyr:CYJ47_06455"/>
<name>A0AAF0YZF0_9CORY</name>
<dbReference type="Proteomes" id="UP000234560">
    <property type="component" value="Chromosome"/>
</dbReference>
<accession>A0AAF0YZF0</accession>
<organism evidence="1 2">
    <name type="scientific">Corynebacterium pyruviciproducens</name>
    <dbReference type="NCBI Taxonomy" id="598660"/>
    <lineage>
        <taxon>Bacteria</taxon>
        <taxon>Bacillati</taxon>
        <taxon>Actinomycetota</taxon>
        <taxon>Actinomycetes</taxon>
        <taxon>Mycobacteriales</taxon>
        <taxon>Corynebacteriaceae</taxon>
        <taxon>Corynebacterium</taxon>
    </lineage>
</organism>
<reference evidence="1" key="1">
    <citation type="submission" date="2017-12" db="EMBL/GenBank/DDBJ databases">
        <authorList>
            <person name="Thomas-White K."/>
            <person name="Wolfe A.J."/>
        </authorList>
    </citation>
    <scope>NUCLEOTIDE SEQUENCE</scope>
    <source>
        <strain evidence="1">UMB0763</strain>
    </source>
</reference>